<gene>
    <name evidence="1" type="ORF">NUW58_g10711</name>
</gene>
<organism evidence="1 2">
    <name type="scientific">Xylaria curta</name>
    <dbReference type="NCBI Taxonomy" id="42375"/>
    <lineage>
        <taxon>Eukaryota</taxon>
        <taxon>Fungi</taxon>
        <taxon>Dikarya</taxon>
        <taxon>Ascomycota</taxon>
        <taxon>Pezizomycotina</taxon>
        <taxon>Sordariomycetes</taxon>
        <taxon>Xylariomycetidae</taxon>
        <taxon>Xylariales</taxon>
        <taxon>Xylariaceae</taxon>
        <taxon>Xylaria</taxon>
    </lineage>
</organism>
<keyword evidence="2" id="KW-1185">Reference proteome</keyword>
<comment type="caution">
    <text evidence="1">The sequence shown here is derived from an EMBL/GenBank/DDBJ whole genome shotgun (WGS) entry which is preliminary data.</text>
</comment>
<reference evidence="1" key="1">
    <citation type="submission" date="2022-10" db="EMBL/GenBank/DDBJ databases">
        <title>Genome Sequence of Xylaria curta.</title>
        <authorList>
            <person name="Buettner E."/>
        </authorList>
    </citation>
    <scope>NUCLEOTIDE SEQUENCE</scope>
    <source>
        <strain evidence="1">Babe10</strain>
    </source>
</reference>
<dbReference type="Proteomes" id="UP001143856">
    <property type="component" value="Unassembled WGS sequence"/>
</dbReference>
<evidence type="ECO:0000313" key="1">
    <source>
        <dbReference type="EMBL" id="KAJ2966229.1"/>
    </source>
</evidence>
<proteinExistence type="predicted"/>
<evidence type="ECO:0000313" key="2">
    <source>
        <dbReference type="Proteomes" id="UP001143856"/>
    </source>
</evidence>
<name>A0ACC1MHX0_9PEZI</name>
<protein>
    <submittedName>
        <fullName evidence="1">Uncharacterized protein</fullName>
    </submittedName>
</protein>
<dbReference type="EMBL" id="JAPDGR010005205">
    <property type="protein sequence ID" value="KAJ2966229.1"/>
    <property type="molecule type" value="Genomic_DNA"/>
</dbReference>
<accession>A0ACC1MHX0</accession>
<sequence>MPGHLSGNHPATEVYVTGTFDDWKKTEKLEKVGDGFQKTVALPDISNKITYKVRRFIYGHYAAVVQVFIYLFIASASASASAMLGVACVQDAREPTSRYSHGDKAPLEPP</sequence>